<evidence type="ECO:0000256" key="8">
    <source>
        <dbReference type="PIRSR" id="PIRSR000296-1"/>
    </source>
</evidence>
<dbReference type="GO" id="GO:0004096">
    <property type="term" value="F:catalase activity"/>
    <property type="evidence" value="ECO:0007669"/>
    <property type="project" value="InterPro"/>
</dbReference>
<dbReference type="PROSITE" id="PS51402">
    <property type="entry name" value="CATALASE_3"/>
    <property type="match status" value="1"/>
</dbReference>
<evidence type="ECO:0000256" key="2">
    <source>
        <dbReference type="ARBA" id="ARBA00022559"/>
    </source>
</evidence>
<dbReference type="GO" id="GO:0042542">
    <property type="term" value="P:response to hydrogen peroxide"/>
    <property type="evidence" value="ECO:0007669"/>
    <property type="project" value="TreeGrafter"/>
</dbReference>
<evidence type="ECO:0000256" key="10">
    <source>
        <dbReference type="SAM" id="MobiDB-lite"/>
    </source>
</evidence>
<dbReference type="EC" id="1.11.1.-" evidence="7"/>
<comment type="similarity">
    <text evidence="1 7">Belongs to the catalase family.</text>
</comment>
<comment type="cofactor">
    <cofactor evidence="7">
        <name>heme</name>
        <dbReference type="ChEBI" id="CHEBI:30413"/>
    </cofactor>
</comment>
<dbReference type="SUPFAM" id="SSF56634">
    <property type="entry name" value="Heme-dependent catalase-like"/>
    <property type="match status" value="1"/>
</dbReference>
<organism evidence="12 13">
    <name type="scientific">Lentzea tibetensis</name>
    <dbReference type="NCBI Taxonomy" id="2591470"/>
    <lineage>
        <taxon>Bacteria</taxon>
        <taxon>Bacillati</taxon>
        <taxon>Actinomycetota</taxon>
        <taxon>Actinomycetes</taxon>
        <taxon>Pseudonocardiales</taxon>
        <taxon>Pseudonocardiaceae</taxon>
        <taxon>Lentzea</taxon>
    </lineage>
</organism>
<evidence type="ECO:0000256" key="6">
    <source>
        <dbReference type="ARBA" id="ARBA00023004"/>
    </source>
</evidence>
<evidence type="ECO:0000256" key="1">
    <source>
        <dbReference type="ARBA" id="ARBA00005329"/>
    </source>
</evidence>
<evidence type="ECO:0000256" key="3">
    <source>
        <dbReference type="ARBA" id="ARBA00022617"/>
    </source>
</evidence>
<reference evidence="12 13" key="1">
    <citation type="submission" date="2019-07" db="EMBL/GenBank/DDBJ databases">
        <title>Lentzea xizangensis sp. nov., isolated from Qinghai-Tibetan Plateau Soils.</title>
        <authorList>
            <person name="Huang J."/>
        </authorList>
    </citation>
    <scope>NUCLEOTIDE SEQUENCE [LARGE SCALE GENOMIC DNA]</scope>
    <source>
        <strain evidence="12 13">FXJ1.1311</strain>
    </source>
</reference>
<accession>A0A563ETE5</accession>
<keyword evidence="3 7" id="KW-0349">Heme</keyword>
<dbReference type="Gene3D" id="2.40.180.10">
    <property type="entry name" value="Catalase core domain"/>
    <property type="match status" value="1"/>
</dbReference>
<dbReference type="PANTHER" id="PTHR11465">
    <property type="entry name" value="CATALASE"/>
    <property type="match status" value="1"/>
</dbReference>
<sequence>MTAEQSIDRIEAAGEPRPQDRRLHARGAVYDATFVPSGQITGMTTAAHLTTETPVVIRFSNGSPKFSSDDRGKGIRGMSVKFLSAEGKSVHDLVAANFRAFPSRDPEGFIDLVEALTGLAGKSKLQGLGKLGALLLKHPESRAVLKQFASRNAPASFATTRYDGLHAFYLVDAEGNRRAFRYRLLPQLGEIDLDPKRAATLDRSFLIPELDERLSFGPVTFTLAFQLAEPGDPTNDPSSAWPEHRTLLPAGQFVITGRNADEESWQRQVFDPTRLGPGVEVSDDPVLGFRPHAYGVSASRRLSASS</sequence>
<feature type="binding site" description="axial binding residue" evidence="9">
    <location>
        <position position="294"/>
    </location>
    <ligand>
        <name>heme</name>
        <dbReference type="ChEBI" id="CHEBI:30413"/>
    </ligand>
    <ligandPart>
        <name>Fe</name>
        <dbReference type="ChEBI" id="CHEBI:18248"/>
    </ligandPart>
</feature>
<keyword evidence="13" id="KW-1185">Reference proteome</keyword>
<dbReference type="OrthoDB" id="255727at2"/>
<dbReference type="AlphaFoldDB" id="A0A563ETE5"/>
<evidence type="ECO:0000256" key="7">
    <source>
        <dbReference type="PIRNR" id="PIRNR000296"/>
    </source>
</evidence>
<dbReference type="Pfam" id="PF00199">
    <property type="entry name" value="Catalase"/>
    <property type="match status" value="1"/>
</dbReference>
<name>A0A563ETE5_9PSEU</name>
<dbReference type="InterPro" id="IPR011614">
    <property type="entry name" value="Catalase_core"/>
</dbReference>
<dbReference type="GO" id="GO:0005737">
    <property type="term" value="C:cytoplasm"/>
    <property type="evidence" value="ECO:0007669"/>
    <property type="project" value="TreeGrafter"/>
</dbReference>
<dbReference type="EMBL" id="VOBR01000011">
    <property type="protein sequence ID" value="TWP50808.1"/>
    <property type="molecule type" value="Genomic_DNA"/>
</dbReference>
<gene>
    <name evidence="12" type="ORF">FKR81_18805</name>
</gene>
<keyword evidence="6 7" id="KW-0408">Iron</keyword>
<dbReference type="Gene3D" id="1.20.1280.120">
    <property type="match status" value="1"/>
</dbReference>
<feature type="region of interest" description="Disordered" evidence="10">
    <location>
        <begin position="1"/>
        <end position="23"/>
    </location>
</feature>
<dbReference type="PANTHER" id="PTHR11465:SF9">
    <property type="entry name" value="CATALASE"/>
    <property type="match status" value="1"/>
</dbReference>
<dbReference type="PRINTS" id="PR00067">
    <property type="entry name" value="CATALASE"/>
</dbReference>
<dbReference type="InterPro" id="IPR024168">
    <property type="entry name" value="Catalase_SrpA-type_pred"/>
</dbReference>
<feature type="domain" description="Catalase core" evidence="11">
    <location>
        <begin position="2"/>
        <end position="306"/>
    </location>
</feature>
<dbReference type="GO" id="GO:0020037">
    <property type="term" value="F:heme binding"/>
    <property type="evidence" value="ECO:0007669"/>
    <property type="project" value="InterPro"/>
</dbReference>
<evidence type="ECO:0000256" key="9">
    <source>
        <dbReference type="PIRSR" id="PIRSR000296-2"/>
    </source>
</evidence>
<keyword evidence="4 7" id="KW-0479">Metal-binding</keyword>
<dbReference type="InterPro" id="IPR020835">
    <property type="entry name" value="Catalase_sf"/>
</dbReference>
<protein>
    <recommendedName>
        <fullName evidence="7">Catalase-related peroxidase</fullName>
        <ecNumber evidence="7">1.11.1.-</ecNumber>
    </recommendedName>
</protein>
<comment type="caution">
    <text evidence="12">The sequence shown here is derived from an EMBL/GenBank/DDBJ whole genome shotgun (WGS) entry which is preliminary data.</text>
</comment>
<evidence type="ECO:0000313" key="13">
    <source>
        <dbReference type="Proteomes" id="UP000316639"/>
    </source>
</evidence>
<comment type="function">
    <text evidence="7">Has an organic peroxide-dependent peroxidase activity.</text>
</comment>
<feature type="compositionally biased region" description="Basic and acidic residues" evidence="10">
    <location>
        <begin position="1"/>
        <end position="22"/>
    </location>
</feature>
<dbReference type="InterPro" id="IPR018028">
    <property type="entry name" value="Catalase"/>
</dbReference>
<keyword evidence="5 7" id="KW-0560">Oxidoreductase</keyword>
<evidence type="ECO:0000259" key="11">
    <source>
        <dbReference type="SMART" id="SM01060"/>
    </source>
</evidence>
<evidence type="ECO:0000256" key="5">
    <source>
        <dbReference type="ARBA" id="ARBA00023002"/>
    </source>
</evidence>
<evidence type="ECO:0000313" key="12">
    <source>
        <dbReference type="EMBL" id="TWP50808.1"/>
    </source>
</evidence>
<dbReference type="GO" id="GO:0046872">
    <property type="term" value="F:metal ion binding"/>
    <property type="evidence" value="ECO:0007669"/>
    <property type="project" value="UniProtKB-KW"/>
</dbReference>
<proteinExistence type="inferred from homology"/>
<dbReference type="SMART" id="SM01060">
    <property type="entry name" value="Catalase"/>
    <property type="match status" value="1"/>
</dbReference>
<dbReference type="PIRSF" id="PIRSF000296">
    <property type="entry name" value="SrpA"/>
    <property type="match status" value="1"/>
</dbReference>
<dbReference type="GO" id="GO:0042744">
    <property type="term" value="P:hydrogen peroxide catabolic process"/>
    <property type="evidence" value="ECO:0007669"/>
    <property type="project" value="TreeGrafter"/>
</dbReference>
<keyword evidence="2 7" id="KW-0575">Peroxidase</keyword>
<evidence type="ECO:0000256" key="4">
    <source>
        <dbReference type="ARBA" id="ARBA00022723"/>
    </source>
</evidence>
<dbReference type="Proteomes" id="UP000316639">
    <property type="component" value="Unassembled WGS sequence"/>
</dbReference>
<feature type="active site" evidence="8">
    <location>
        <position position="24"/>
    </location>
</feature>